<accession>A0A542SM10</accession>
<name>A0A542SM10_9MICO</name>
<dbReference type="InterPro" id="IPR010273">
    <property type="entry name" value="DUF881"/>
</dbReference>
<dbReference type="GO" id="GO:0005886">
    <property type="term" value="C:plasma membrane"/>
    <property type="evidence" value="ECO:0007669"/>
    <property type="project" value="TreeGrafter"/>
</dbReference>
<dbReference type="OrthoDB" id="3211287at2"/>
<comment type="similarity">
    <text evidence="1">Belongs to the UPF0749 family.</text>
</comment>
<evidence type="ECO:0000256" key="1">
    <source>
        <dbReference type="ARBA" id="ARBA00009108"/>
    </source>
</evidence>
<organism evidence="4 5">
    <name type="scientific">Rarobacter incanus</name>
    <dbReference type="NCBI Taxonomy" id="153494"/>
    <lineage>
        <taxon>Bacteria</taxon>
        <taxon>Bacillati</taxon>
        <taxon>Actinomycetota</taxon>
        <taxon>Actinomycetes</taxon>
        <taxon>Micrococcales</taxon>
        <taxon>Rarobacteraceae</taxon>
        <taxon>Rarobacter</taxon>
    </lineage>
</organism>
<feature type="compositionally biased region" description="Basic residues" evidence="3">
    <location>
        <begin position="1"/>
        <end position="10"/>
    </location>
</feature>
<sequence>MEPSPRHGRHQQSFSPDDSSTSSPSPAPAAPDSVRPPAAAESAPAGHRAPSRRLLRILAPRFTRAQLLAALLSAVVGFAVVVQVNQTQSDGLSSLRQADLVRLLDEVTQRGQTLDTERQELQAQVNRLQESSSADQAARDAARQAQLTQQVLSGEIPVQGEGITVTVTGTVSVATMVSVLQELRNAGAEAISVNDVRIIVSSGVTLSGTSLAIDGQVLEQPYVWRAIGDPSTLQPALEIPGGALASLRNGGAKATVTQSDDLQIAAIADPPDPSYAEEESK</sequence>
<feature type="region of interest" description="Disordered" evidence="3">
    <location>
        <begin position="1"/>
        <end position="49"/>
    </location>
</feature>
<proteinExistence type="inferred from homology"/>
<keyword evidence="2" id="KW-0175">Coiled coil</keyword>
<feature type="coiled-coil region" evidence="2">
    <location>
        <begin position="104"/>
        <end position="131"/>
    </location>
</feature>
<dbReference type="PANTHER" id="PTHR37313:SF2">
    <property type="entry name" value="UPF0749 PROTEIN YLXX"/>
    <property type="match status" value="1"/>
</dbReference>
<dbReference type="Proteomes" id="UP000316181">
    <property type="component" value="Unassembled WGS sequence"/>
</dbReference>
<dbReference type="EMBL" id="VFNV01000001">
    <property type="protein sequence ID" value="TQK75669.1"/>
    <property type="molecule type" value="Genomic_DNA"/>
</dbReference>
<protein>
    <submittedName>
        <fullName evidence="4">Uncharacterized protein YlxW (UPF0749 family)</fullName>
    </submittedName>
</protein>
<feature type="compositionally biased region" description="Low complexity" evidence="3">
    <location>
        <begin position="15"/>
        <end position="40"/>
    </location>
</feature>
<evidence type="ECO:0000256" key="2">
    <source>
        <dbReference type="SAM" id="Coils"/>
    </source>
</evidence>
<dbReference type="RefSeq" id="WP_142111045.1">
    <property type="nucleotide sequence ID" value="NZ_BAAATB010000003.1"/>
</dbReference>
<dbReference type="AlphaFoldDB" id="A0A542SM10"/>
<keyword evidence="5" id="KW-1185">Reference proteome</keyword>
<evidence type="ECO:0000256" key="3">
    <source>
        <dbReference type="SAM" id="MobiDB-lite"/>
    </source>
</evidence>
<dbReference type="Pfam" id="PF05949">
    <property type="entry name" value="DUF881"/>
    <property type="match status" value="1"/>
</dbReference>
<reference evidence="4 5" key="1">
    <citation type="submission" date="2019-06" db="EMBL/GenBank/DDBJ databases">
        <title>Sequencing the genomes of 1000 actinobacteria strains.</title>
        <authorList>
            <person name="Klenk H.-P."/>
        </authorList>
    </citation>
    <scope>NUCLEOTIDE SEQUENCE [LARGE SCALE GENOMIC DNA]</scope>
    <source>
        <strain evidence="4 5">DSM 10596</strain>
    </source>
</reference>
<dbReference type="Gene3D" id="3.30.70.1880">
    <property type="entry name" value="Protein of unknown function DUF881"/>
    <property type="match status" value="1"/>
</dbReference>
<comment type="caution">
    <text evidence="4">The sequence shown here is derived from an EMBL/GenBank/DDBJ whole genome shotgun (WGS) entry which is preliminary data.</text>
</comment>
<dbReference type="PANTHER" id="PTHR37313">
    <property type="entry name" value="UPF0749 PROTEIN RV1825"/>
    <property type="match status" value="1"/>
</dbReference>
<feature type="region of interest" description="Disordered" evidence="3">
    <location>
        <begin position="262"/>
        <end position="281"/>
    </location>
</feature>
<evidence type="ECO:0000313" key="5">
    <source>
        <dbReference type="Proteomes" id="UP000316181"/>
    </source>
</evidence>
<gene>
    <name evidence="4" type="ORF">FB389_0301</name>
</gene>
<evidence type="ECO:0000313" key="4">
    <source>
        <dbReference type="EMBL" id="TQK75669.1"/>
    </source>
</evidence>